<name>A0AAV4WPD5_CAEEX</name>
<feature type="compositionally biased region" description="Basic residues" evidence="1">
    <location>
        <begin position="23"/>
        <end position="35"/>
    </location>
</feature>
<feature type="compositionally biased region" description="Polar residues" evidence="1">
    <location>
        <begin position="92"/>
        <end position="107"/>
    </location>
</feature>
<proteinExistence type="predicted"/>
<dbReference type="EMBL" id="BPLR01016546">
    <property type="protein sequence ID" value="GIY84697.1"/>
    <property type="molecule type" value="Genomic_DNA"/>
</dbReference>
<feature type="region of interest" description="Disordered" evidence="1">
    <location>
        <begin position="1"/>
        <end position="42"/>
    </location>
</feature>
<comment type="caution">
    <text evidence="2">The sequence shown here is derived from an EMBL/GenBank/DDBJ whole genome shotgun (WGS) entry which is preliminary data.</text>
</comment>
<evidence type="ECO:0000313" key="3">
    <source>
        <dbReference type="Proteomes" id="UP001054945"/>
    </source>
</evidence>
<sequence length="107" mass="12530">MNNRQAWRRKALHAVVGTARQTHPNKRIPQNKRKIRDKDSRNKVDDIVWHTVVIACSLGLKSVFSFRVVEKANGMNNRQAWRRKTLHGVMGTTRQTHPNTRIPQKKR</sequence>
<protein>
    <submittedName>
        <fullName evidence="2">Uncharacterized protein</fullName>
    </submittedName>
</protein>
<reference evidence="2 3" key="1">
    <citation type="submission" date="2021-06" db="EMBL/GenBank/DDBJ databases">
        <title>Caerostris extrusa draft genome.</title>
        <authorList>
            <person name="Kono N."/>
            <person name="Arakawa K."/>
        </authorList>
    </citation>
    <scope>NUCLEOTIDE SEQUENCE [LARGE SCALE GENOMIC DNA]</scope>
</reference>
<evidence type="ECO:0000313" key="2">
    <source>
        <dbReference type="EMBL" id="GIY84697.1"/>
    </source>
</evidence>
<feature type="compositionally biased region" description="Basic residues" evidence="1">
    <location>
        <begin position="1"/>
        <end position="12"/>
    </location>
</feature>
<feature type="region of interest" description="Disordered" evidence="1">
    <location>
        <begin position="87"/>
        <end position="107"/>
    </location>
</feature>
<organism evidence="2 3">
    <name type="scientific">Caerostris extrusa</name>
    <name type="common">Bark spider</name>
    <name type="synonym">Caerostris bankana</name>
    <dbReference type="NCBI Taxonomy" id="172846"/>
    <lineage>
        <taxon>Eukaryota</taxon>
        <taxon>Metazoa</taxon>
        <taxon>Ecdysozoa</taxon>
        <taxon>Arthropoda</taxon>
        <taxon>Chelicerata</taxon>
        <taxon>Arachnida</taxon>
        <taxon>Araneae</taxon>
        <taxon>Araneomorphae</taxon>
        <taxon>Entelegynae</taxon>
        <taxon>Araneoidea</taxon>
        <taxon>Araneidae</taxon>
        <taxon>Caerostris</taxon>
    </lineage>
</organism>
<accession>A0AAV4WPD5</accession>
<dbReference type="Proteomes" id="UP001054945">
    <property type="component" value="Unassembled WGS sequence"/>
</dbReference>
<evidence type="ECO:0000256" key="1">
    <source>
        <dbReference type="SAM" id="MobiDB-lite"/>
    </source>
</evidence>
<gene>
    <name evidence="2" type="ORF">CEXT_729501</name>
</gene>
<dbReference type="AlphaFoldDB" id="A0AAV4WPD5"/>
<keyword evidence="3" id="KW-1185">Reference proteome</keyword>